<dbReference type="InterPro" id="IPR019775">
    <property type="entry name" value="WD40_repeat_CS"/>
</dbReference>
<dbReference type="SUPFAM" id="SSF69322">
    <property type="entry name" value="Tricorn protease domain 2"/>
    <property type="match status" value="1"/>
</dbReference>
<dbReference type="Proteomes" id="UP001501578">
    <property type="component" value="Unassembled WGS sequence"/>
</dbReference>
<protein>
    <submittedName>
        <fullName evidence="4">Uncharacterized protein</fullName>
    </submittedName>
</protein>
<evidence type="ECO:0000313" key="4">
    <source>
        <dbReference type="EMBL" id="GAA0933657.1"/>
    </source>
</evidence>
<evidence type="ECO:0000256" key="3">
    <source>
        <dbReference type="PROSITE-ProRule" id="PRU00221"/>
    </source>
</evidence>
<evidence type="ECO:0000256" key="2">
    <source>
        <dbReference type="ARBA" id="ARBA00022737"/>
    </source>
</evidence>
<keyword evidence="1 3" id="KW-0853">WD repeat</keyword>
<organism evidence="4 5">
    <name type="scientific">Nonomuraea longicatena</name>
    <dbReference type="NCBI Taxonomy" id="83682"/>
    <lineage>
        <taxon>Bacteria</taxon>
        <taxon>Bacillati</taxon>
        <taxon>Actinomycetota</taxon>
        <taxon>Actinomycetes</taxon>
        <taxon>Streptosporangiales</taxon>
        <taxon>Streptosporangiaceae</taxon>
        <taxon>Nonomuraea</taxon>
    </lineage>
</organism>
<keyword evidence="2" id="KW-0677">Repeat</keyword>
<dbReference type="InterPro" id="IPR001680">
    <property type="entry name" value="WD40_rpt"/>
</dbReference>
<gene>
    <name evidence="4" type="ORF">GCM10009560_40070</name>
</gene>
<dbReference type="EMBL" id="BAAAHQ010000021">
    <property type="protein sequence ID" value="GAA0933657.1"/>
    <property type="molecule type" value="Genomic_DNA"/>
</dbReference>
<dbReference type="SMART" id="SM00320">
    <property type="entry name" value="WD40"/>
    <property type="match status" value="3"/>
</dbReference>
<comment type="caution">
    <text evidence="4">The sequence shown here is derived from an EMBL/GenBank/DDBJ whole genome shotgun (WGS) entry which is preliminary data.</text>
</comment>
<dbReference type="PROSITE" id="PS50082">
    <property type="entry name" value="WD_REPEATS_2"/>
    <property type="match status" value="1"/>
</dbReference>
<dbReference type="InterPro" id="IPR015943">
    <property type="entry name" value="WD40/YVTN_repeat-like_dom_sf"/>
</dbReference>
<feature type="repeat" description="WD" evidence="3">
    <location>
        <begin position="146"/>
        <end position="177"/>
    </location>
</feature>
<dbReference type="PROSITE" id="PS00678">
    <property type="entry name" value="WD_REPEATS_1"/>
    <property type="match status" value="1"/>
</dbReference>
<keyword evidence="5" id="KW-1185">Reference proteome</keyword>
<evidence type="ECO:0000313" key="5">
    <source>
        <dbReference type="Proteomes" id="UP001501578"/>
    </source>
</evidence>
<sequence length="329" mass="35643">MIEVLTPIRKIRIERAHIPEARAVLPDGDTCVVVDSYGRLFTVSLSTGEVVRVESGSLGVSALSVTPDGRLMATSMHAFGEYGIRIWDVATWTVTMELPGHSHPILAVSAAGRIVVTAARDGTRVWDLRQASCTFTLPGTEEVMWVAVTHDERHVITMSWDRSILLWDLRTGVPVRTLRAADPRVPALSSPASDNGVWIRTVLADSVRDRVLAADGQLYVGGLDGRRPLTNWKTIPPHDRVHMIPGKDMVHTCVAALNPVDGTVAVDYGGRVYLLDPGGQPLAVMGPEPGPGWIPVSTMTFTPEGRLVHSFPGAFAAVEVWPALSELTE</sequence>
<proteinExistence type="predicted"/>
<dbReference type="PANTHER" id="PTHR19848">
    <property type="entry name" value="WD40 REPEAT PROTEIN"/>
    <property type="match status" value="1"/>
</dbReference>
<evidence type="ECO:0000256" key="1">
    <source>
        <dbReference type="ARBA" id="ARBA00022574"/>
    </source>
</evidence>
<dbReference type="Gene3D" id="2.130.10.10">
    <property type="entry name" value="YVTN repeat-like/Quinoprotein amine dehydrogenase"/>
    <property type="match status" value="1"/>
</dbReference>
<dbReference type="PANTHER" id="PTHR19848:SF8">
    <property type="entry name" value="F-BOX AND WD REPEAT DOMAIN CONTAINING 7"/>
    <property type="match status" value="1"/>
</dbReference>
<dbReference type="Pfam" id="PF00400">
    <property type="entry name" value="WD40"/>
    <property type="match status" value="2"/>
</dbReference>
<accession>A0ABP4A9W8</accession>
<name>A0ABP4A9W8_9ACTN</name>
<reference evidence="5" key="1">
    <citation type="journal article" date="2019" name="Int. J. Syst. Evol. Microbiol.">
        <title>The Global Catalogue of Microorganisms (GCM) 10K type strain sequencing project: providing services to taxonomists for standard genome sequencing and annotation.</title>
        <authorList>
            <consortium name="The Broad Institute Genomics Platform"/>
            <consortium name="The Broad Institute Genome Sequencing Center for Infectious Disease"/>
            <person name="Wu L."/>
            <person name="Ma J."/>
        </authorList>
    </citation>
    <scope>NUCLEOTIDE SEQUENCE [LARGE SCALE GENOMIC DNA]</scope>
    <source>
        <strain evidence="5">JCM 11136</strain>
    </source>
</reference>